<dbReference type="PANTHER" id="PTHR42842:SF3">
    <property type="entry name" value="FAD_NAD(P)-BINDING OXIDOREDUCTASE FAMILY PROTEIN"/>
    <property type="match status" value="1"/>
</dbReference>
<dbReference type="SUPFAM" id="SSF51905">
    <property type="entry name" value="FAD/NAD(P)-binding domain"/>
    <property type="match status" value="1"/>
</dbReference>
<dbReference type="GO" id="GO:0016491">
    <property type="term" value="F:oxidoreductase activity"/>
    <property type="evidence" value="ECO:0007669"/>
    <property type="project" value="InterPro"/>
</dbReference>
<dbReference type="PANTHER" id="PTHR42842">
    <property type="entry name" value="FAD/NAD(P)-BINDING OXIDOREDUCTASE"/>
    <property type="match status" value="1"/>
</dbReference>
<evidence type="ECO:0000313" key="4">
    <source>
        <dbReference type="Proteomes" id="UP000290649"/>
    </source>
</evidence>
<dbReference type="PRINTS" id="PR00419">
    <property type="entry name" value="ADXRDTASE"/>
</dbReference>
<dbReference type="AlphaFoldDB" id="A0A4Q0VWC4"/>
<gene>
    <name evidence="3" type="ORF">DS745_07040</name>
</gene>
<dbReference type="Pfam" id="PF21688">
    <property type="entry name" value="FAD-depend_C"/>
    <property type="match status" value="1"/>
</dbReference>
<dbReference type="Gene3D" id="3.50.50.60">
    <property type="entry name" value="FAD/NAD(P)-binding domain"/>
    <property type="match status" value="2"/>
</dbReference>
<organism evidence="3 4">
    <name type="scientific">Anaerobacillus alkaliphilus</name>
    <dbReference type="NCBI Taxonomy" id="1548597"/>
    <lineage>
        <taxon>Bacteria</taxon>
        <taxon>Bacillati</taxon>
        <taxon>Bacillota</taxon>
        <taxon>Bacilli</taxon>
        <taxon>Bacillales</taxon>
        <taxon>Bacillaceae</taxon>
        <taxon>Anaerobacillus</taxon>
    </lineage>
</organism>
<dbReference type="Proteomes" id="UP000290649">
    <property type="component" value="Unassembled WGS sequence"/>
</dbReference>
<comment type="caution">
    <text evidence="3">The sequence shown here is derived from an EMBL/GenBank/DDBJ whole genome shotgun (WGS) entry which is preliminary data.</text>
</comment>
<dbReference type="InterPro" id="IPR036188">
    <property type="entry name" value="FAD/NAD-bd_sf"/>
</dbReference>
<feature type="domain" description="FAD/NAD(P)-binding" evidence="1">
    <location>
        <begin position="97"/>
        <end position="267"/>
    </location>
</feature>
<dbReference type="InterPro" id="IPR049516">
    <property type="entry name" value="FAD-depend_C"/>
</dbReference>
<protein>
    <submittedName>
        <fullName evidence="3">FAD-binding protein</fullName>
    </submittedName>
</protein>
<name>A0A4Q0VWC4_9BACI</name>
<keyword evidence="4" id="KW-1185">Reference proteome</keyword>
<dbReference type="InterPro" id="IPR028348">
    <property type="entry name" value="FAD-binding_protein"/>
</dbReference>
<evidence type="ECO:0000259" key="1">
    <source>
        <dbReference type="Pfam" id="PF07992"/>
    </source>
</evidence>
<accession>A0A4Q0VWC4</accession>
<proteinExistence type="predicted"/>
<dbReference type="PIRSF" id="PIRSF038984">
    <property type="entry name" value="FAD_binding_protein"/>
    <property type="match status" value="1"/>
</dbReference>
<dbReference type="EMBL" id="QOUX01000025">
    <property type="protein sequence ID" value="RXJ02451.1"/>
    <property type="molecule type" value="Genomic_DNA"/>
</dbReference>
<dbReference type="Gene3D" id="3.30.70.2700">
    <property type="match status" value="1"/>
</dbReference>
<dbReference type="Pfam" id="PF07992">
    <property type="entry name" value="Pyr_redox_2"/>
    <property type="match status" value="1"/>
</dbReference>
<dbReference type="OrthoDB" id="9762921at2"/>
<dbReference type="RefSeq" id="WP_129077556.1">
    <property type="nucleotide sequence ID" value="NZ_QOUX01000025.1"/>
</dbReference>
<evidence type="ECO:0000259" key="2">
    <source>
        <dbReference type="Pfam" id="PF21688"/>
    </source>
</evidence>
<reference evidence="3 4" key="1">
    <citation type="journal article" date="2019" name="Int. J. Syst. Evol. Microbiol.">
        <title>Anaerobacillus alkaliphilus sp. nov., a novel alkaliphilic and moderately halophilic bacterium.</title>
        <authorList>
            <person name="Borsodi A.K."/>
            <person name="Aszalos J.M."/>
            <person name="Bihari P."/>
            <person name="Nagy I."/>
            <person name="Schumann P."/>
            <person name="Sproer C."/>
            <person name="Kovacs A.L."/>
            <person name="Boka K."/>
            <person name="Dobosy P."/>
            <person name="Ovari M."/>
            <person name="Szili-Kovacs T."/>
            <person name="Toth E."/>
        </authorList>
    </citation>
    <scope>NUCLEOTIDE SEQUENCE [LARGE SCALE GENOMIC DNA]</scope>
    <source>
        <strain evidence="3 4">B16-10</strain>
    </source>
</reference>
<feature type="domain" description="FAD-dependent protein C-terminal" evidence="2">
    <location>
        <begin position="283"/>
        <end position="478"/>
    </location>
</feature>
<sequence>MLRISNIKLLADFDPSKEQELLALKIQKVLRVKKDKILSFSISKKSIDARDKNNVQLVYSVDVEINNESLYLGIKDVSYFEPLEYSIKKITKNNRPVVVGSGPAGLFCALVLAEHGLNPIVFEQGMDVDKRKVAVEKFWKYGELDTNCNVQFGEGGAGTFSDGKLTTGIKNPKIPKVFNELVEAGAPREISYLSKPHIGTDILITVVRNIRKKIERLGGEVRFETKMKELIIEAGEVRGLVLEGQQGKVESIETDAVVLAIGHSARDTFYMLKELGVDMIPKPFAVGVRIEHLQKDIDEQQFGRFASSPLLGASEYTLNAHLANGRGAYTFCMCPGGHVVAASSEKNTVVTNGMSYSARSGENANSALLVSVSPKDFNGDVLGAIEFQRKLERKAFEVGGGNYYAPVQLVGDFLADKPSKQIGRVIPTYTPGITTTDLRECLDDFIVDSIKDGLRAMDKKLSGFIKHDAILSAVESRSSSPVTIRRNPLTFESNIKGLYPCGEGAGYAGGITSSAVDGIKCAEALMKIDA</sequence>
<dbReference type="InterPro" id="IPR023753">
    <property type="entry name" value="FAD/NAD-binding_dom"/>
</dbReference>
<evidence type="ECO:0000313" key="3">
    <source>
        <dbReference type="EMBL" id="RXJ02451.1"/>
    </source>
</evidence>